<feature type="region of interest" description="Disordered" evidence="6">
    <location>
        <begin position="188"/>
        <end position="212"/>
    </location>
</feature>
<dbReference type="GO" id="GO:0005737">
    <property type="term" value="C:cytoplasm"/>
    <property type="evidence" value="ECO:0007669"/>
    <property type="project" value="UniProtKB-UniRule"/>
</dbReference>
<evidence type="ECO:0000259" key="8">
    <source>
        <dbReference type="Pfam" id="PF03900"/>
    </source>
</evidence>
<feature type="compositionally biased region" description="Acidic residues" evidence="6">
    <location>
        <begin position="193"/>
        <end position="209"/>
    </location>
</feature>
<proteinExistence type="inferred from homology"/>
<dbReference type="PANTHER" id="PTHR11557">
    <property type="entry name" value="PORPHOBILINOGEN DEAMINASE"/>
    <property type="match status" value="1"/>
</dbReference>
<dbReference type="PANTHER" id="PTHR11557:SF0">
    <property type="entry name" value="PORPHOBILINOGEN DEAMINASE"/>
    <property type="match status" value="1"/>
</dbReference>
<gene>
    <name evidence="9" type="primary">hemC</name>
    <name evidence="9" type="ORF">EWF95_08210</name>
</gene>
<dbReference type="OrthoDB" id="8042at2157"/>
<evidence type="ECO:0000259" key="7">
    <source>
        <dbReference type="Pfam" id="PF01379"/>
    </source>
</evidence>
<protein>
    <recommendedName>
        <fullName evidence="5">Hydroxymethylbilane synthase</fullName>
        <ecNumber evidence="5">2.5.1.61</ecNumber>
    </recommendedName>
</protein>
<dbReference type="Gene3D" id="3.30.160.40">
    <property type="entry name" value="Porphobilinogen deaminase, C-terminal domain"/>
    <property type="match status" value="1"/>
</dbReference>
<dbReference type="Pfam" id="PF01379">
    <property type="entry name" value="Porphobil_deam"/>
    <property type="match status" value="2"/>
</dbReference>
<keyword evidence="4" id="KW-0627">Porphyrin biosynthesis</keyword>
<feature type="region of interest" description="Disordered" evidence="6">
    <location>
        <begin position="1"/>
        <end position="27"/>
    </location>
</feature>
<dbReference type="InterPro" id="IPR000860">
    <property type="entry name" value="HemC"/>
</dbReference>
<keyword evidence="10" id="KW-1185">Reference proteome</keyword>
<dbReference type="InterPro" id="IPR022418">
    <property type="entry name" value="Porphobilinogen_deaminase_C"/>
</dbReference>
<feature type="domain" description="Porphobilinogen deaminase N-terminal" evidence="7">
    <location>
        <begin position="7"/>
        <end position="159"/>
    </location>
</feature>
<evidence type="ECO:0000256" key="4">
    <source>
        <dbReference type="ARBA" id="ARBA00023244"/>
    </source>
</evidence>
<accession>A0A544QNG8</accession>
<organism evidence="9 10">
    <name type="scientific">Halonotius roseus</name>
    <dbReference type="NCBI Taxonomy" id="2511997"/>
    <lineage>
        <taxon>Archaea</taxon>
        <taxon>Methanobacteriati</taxon>
        <taxon>Methanobacteriota</taxon>
        <taxon>Stenosarchaea group</taxon>
        <taxon>Halobacteria</taxon>
        <taxon>Halobacteriales</taxon>
        <taxon>Haloferacaceae</taxon>
        <taxon>Halonotius</taxon>
    </lineage>
</organism>
<feature type="domain" description="Porphobilinogen deaminase C-terminal" evidence="8">
    <location>
        <begin position="300"/>
        <end position="367"/>
    </location>
</feature>
<comment type="caution">
    <text evidence="9">The sequence shown here is derived from an EMBL/GenBank/DDBJ whole genome shotgun (WGS) entry which is preliminary data.</text>
</comment>
<name>A0A544QNG8_9EURY</name>
<dbReference type="GO" id="GO:0004418">
    <property type="term" value="F:hydroxymethylbilane synthase activity"/>
    <property type="evidence" value="ECO:0007669"/>
    <property type="project" value="UniProtKB-UniRule"/>
</dbReference>
<dbReference type="InterPro" id="IPR022417">
    <property type="entry name" value="Porphobilin_deaminase_N"/>
</dbReference>
<dbReference type="GO" id="GO:0006783">
    <property type="term" value="P:heme biosynthetic process"/>
    <property type="evidence" value="ECO:0007669"/>
    <property type="project" value="TreeGrafter"/>
</dbReference>
<dbReference type="SUPFAM" id="SSF54782">
    <property type="entry name" value="Porphobilinogen deaminase (hydroxymethylbilane synthase), C-terminal domain"/>
    <property type="match status" value="1"/>
</dbReference>
<dbReference type="EC" id="2.5.1.61" evidence="5"/>
<dbReference type="Gene3D" id="3.40.190.10">
    <property type="entry name" value="Periplasmic binding protein-like II"/>
    <property type="match status" value="2"/>
</dbReference>
<dbReference type="RefSeq" id="WP_142443576.1">
    <property type="nucleotide sequence ID" value="NZ_SESI01000002.1"/>
</dbReference>
<dbReference type="PROSITE" id="PS00533">
    <property type="entry name" value="PORPHOBILINOGEN_DEAM"/>
    <property type="match status" value="1"/>
</dbReference>
<feature type="domain" description="Porphobilinogen deaminase N-terminal" evidence="7">
    <location>
        <begin position="231"/>
        <end position="283"/>
    </location>
</feature>
<comment type="similarity">
    <text evidence="2">Belongs to the HMBS family.</text>
</comment>
<evidence type="ECO:0000313" key="10">
    <source>
        <dbReference type="Proteomes" id="UP000315385"/>
    </source>
</evidence>
<comment type="cofactor">
    <cofactor evidence="1">
        <name>dipyrromethane</name>
        <dbReference type="ChEBI" id="CHEBI:60342"/>
    </cofactor>
</comment>
<reference evidence="9 10" key="1">
    <citation type="submission" date="2019-02" db="EMBL/GenBank/DDBJ databases">
        <title>Halonotius sp. a new haloqrchaeon isolated from saline water.</title>
        <authorList>
            <person name="Duran-Viseras A."/>
            <person name="Sanchez-Porro C."/>
            <person name="Ventosa A."/>
        </authorList>
    </citation>
    <scope>NUCLEOTIDE SEQUENCE [LARGE SCALE GENOMIC DNA]</scope>
    <source>
        <strain evidence="9 10">F9-27</strain>
    </source>
</reference>
<sequence>MSSATTVRLATRGSELARRQATTVKSTLDSRRREVTLTEVDTRGDQIRDELIHRLGKTGAFVRALDEKVLTGDLDAAVHSLKDMPTEMPDELVVAAVPERAPSGDVLVTPDGRDLDSLPEGAIVGTSSLRRKAQLLAARPDLEIVALRGNVDTRLEKLLAPSLQREHQARLEAVGKLDEIVGDAAAVDNGDNAVDDADDDTDADADDADYDRSPEEWFNDLTDLERDAMGRKVDTEMDAIVLAEAGLQRSDLLETVPTHRLPRERFVPAPGQGAIAVTAVDSDVIDQLREVVDHPRSRIETTAERTVLAELGGGCIAPIGVNAILQGEYVHTRVQVLGPDGEETVEATRDLPVTDHAEAAADFAAELRERGAAELIDAAAANAATTDPGTQEDDD</sequence>
<dbReference type="NCBIfam" id="TIGR00212">
    <property type="entry name" value="hemC"/>
    <property type="match status" value="1"/>
</dbReference>
<dbReference type="EMBL" id="SESI01000002">
    <property type="protein sequence ID" value="TQQ80463.1"/>
    <property type="molecule type" value="Genomic_DNA"/>
</dbReference>
<keyword evidence="3 9" id="KW-0808">Transferase</keyword>
<dbReference type="Pfam" id="PF03900">
    <property type="entry name" value="Porphobil_deamC"/>
    <property type="match status" value="1"/>
</dbReference>
<dbReference type="Proteomes" id="UP000315385">
    <property type="component" value="Unassembled WGS sequence"/>
</dbReference>
<dbReference type="PRINTS" id="PR00151">
    <property type="entry name" value="PORPHBDMNASE"/>
</dbReference>
<evidence type="ECO:0000256" key="6">
    <source>
        <dbReference type="SAM" id="MobiDB-lite"/>
    </source>
</evidence>
<evidence type="ECO:0000256" key="3">
    <source>
        <dbReference type="ARBA" id="ARBA00022679"/>
    </source>
</evidence>
<evidence type="ECO:0000256" key="1">
    <source>
        <dbReference type="ARBA" id="ARBA00001916"/>
    </source>
</evidence>
<evidence type="ECO:0000313" key="9">
    <source>
        <dbReference type="EMBL" id="TQQ80463.1"/>
    </source>
</evidence>
<dbReference type="AlphaFoldDB" id="A0A544QNG8"/>
<dbReference type="InterPro" id="IPR022419">
    <property type="entry name" value="Porphobilin_deaminase_cofac_BS"/>
</dbReference>
<evidence type="ECO:0000256" key="5">
    <source>
        <dbReference type="NCBIfam" id="TIGR00212"/>
    </source>
</evidence>
<dbReference type="InterPro" id="IPR036803">
    <property type="entry name" value="Porphobilinogen_deaminase_C_sf"/>
</dbReference>
<evidence type="ECO:0000256" key="2">
    <source>
        <dbReference type="ARBA" id="ARBA00005638"/>
    </source>
</evidence>
<dbReference type="SUPFAM" id="SSF53850">
    <property type="entry name" value="Periplasmic binding protein-like II"/>
    <property type="match status" value="2"/>
</dbReference>